<accession>A0A9P0YNC7</accession>
<sequence length="124" mass="14173">MSILRLLFGYVFFIIVVDQEDLNVMQLVSQTLGKHAPSYDQDTNMCLYALSIFIKSGHIGDPFLVFELPFMISSSLGLFSLNNWSTYLANFRSNSFVGKKCHFLHAIDTKFGQTCYECDFYPIS</sequence>
<dbReference type="Proteomes" id="UP001152484">
    <property type="component" value="Unassembled WGS sequence"/>
</dbReference>
<gene>
    <name evidence="2" type="ORF">CEURO_LOCUS3124</name>
</gene>
<evidence type="ECO:0000313" key="3">
    <source>
        <dbReference type="Proteomes" id="UP001152484"/>
    </source>
</evidence>
<evidence type="ECO:0000313" key="2">
    <source>
        <dbReference type="EMBL" id="CAH9069254.1"/>
    </source>
</evidence>
<dbReference type="EMBL" id="CAMAPE010000005">
    <property type="protein sequence ID" value="CAH9069254.1"/>
    <property type="molecule type" value="Genomic_DNA"/>
</dbReference>
<reference evidence="2" key="1">
    <citation type="submission" date="2022-07" db="EMBL/GenBank/DDBJ databases">
        <authorList>
            <person name="Macas J."/>
            <person name="Novak P."/>
            <person name="Neumann P."/>
        </authorList>
    </citation>
    <scope>NUCLEOTIDE SEQUENCE</scope>
</reference>
<comment type="caution">
    <text evidence="2">The sequence shown here is derived from an EMBL/GenBank/DDBJ whole genome shotgun (WGS) entry which is preliminary data.</text>
</comment>
<keyword evidence="3" id="KW-1185">Reference proteome</keyword>
<dbReference type="AlphaFoldDB" id="A0A9P0YNC7"/>
<evidence type="ECO:0000256" key="1">
    <source>
        <dbReference type="SAM" id="SignalP"/>
    </source>
</evidence>
<feature type="signal peptide" evidence="1">
    <location>
        <begin position="1"/>
        <end position="19"/>
    </location>
</feature>
<protein>
    <submittedName>
        <fullName evidence="2">Uncharacterized protein</fullName>
    </submittedName>
</protein>
<organism evidence="2 3">
    <name type="scientific">Cuscuta europaea</name>
    <name type="common">European dodder</name>
    <dbReference type="NCBI Taxonomy" id="41803"/>
    <lineage>
        <taxon>Eukaryota</taxon>
        <taxon>Viridiplantae</taxon>
        <taxon>Streptophyta</taxon>
        <taxon>Embryophyta</taxon>
        <taxon>Tracheophyta</taxon>
        <taxon>Spermatophyta</taxon>
        <taxon>Magnoliopsida</taxon>
        <taxon>eudicotyledons</taxon>
        <taxon>Gunneridae</taxon>
        <taxon>Pentapetalae</taxon>
        <taxon>asterids</taxon>
        <taxon>lamiids</taxon>
        <taxon>Solanales</taxon>
        <taxon>Convolvulaceae</taxon>
        <taxon>Cuscuteae</taxon>
        <taxon>Cuscuta</taxon>
        <taxon>Cuscuta subgen. Cuscuta</taxon>
    </lineage>
</organism>
<proteinExistence type="predicted"/>
<name>A0A9P0YNC7_CUSEU</name>
<feature type="chain" id="PRO_5040466886" evidence="1">
    <location>
        <begin position="20"/>
        <end position="124"/>
    </location>
</feature>
<keyword evidence="1" id="KW-0732">Signal</keyword>